<feature type="domain" description="DUF1731" evidence="3">
    <location>
        <begin position="252"/>
        <end position="301"/>
    </location>
</feature>
<comment type="caution">
    <text evidence="4">The sequence shown here is derived from an EMBL/GenBank/DDBJ whole genome shotgun (WGS) entry which is preliminary data.</text>
</comment>
<dbReference type="InterPro" id="IPR013549">
    <property type="entry name" value="DUF1731"/>
</dbReference>
<feature type="domain" description="NAD-dependent epimerase/dehydratase" evidence="2">
    <location>
        <begin position="5"/>
        <end position="218"/>
    </location>
</feature>
<protein>
    <submittedName>
        <fullName evidence="4">TIGR01777 family oxidoreductase</fullName>
    </submittedName>
</protein>
<dbReference type="SUPFAM" id="SSF51735">
    <property type="entry name" value="NAD(P)-binding Rossmann-fold domains"/>
    <property type="match status" value="1"/>
</dbReference>
<keyword evidence="5" id="KW-1185">Reference proteome</keyword>
<dbReference type="RefSeq" id="WP_386408124.1">
    <property type="nucleotide sequence ID" value="NZ_JBHTJH010000010.1"/>
</dbReference>
<dbReference type="Gene3D" id="3.40.50.720">
    <property type="entry name" value="NAD(P)-binding Rossmann-like Domain"/>
    <property type="match status" value="1"/>
</dbReference>
<organism evidence="4 5">
    <name type="scientific">Sungkyunkwania multivorans</name>
    <dbReference type="NCBI Taxonomy" id="1173618"/>
    <lineage>
        <taxon>Bacteria</taxon>
        <taxon>Pseudomonadati</taxon>
        <taxon>Bacteroidota</taxon>
        <taxon>Flavobacteriia</taxon>
        <taxon>Flavobacteriales</taxon>
        <taxon>Flavobacteriaceae</taxon>
        <taxon>Sungkyunkwania</taxon>
    </lineage>
</organism>
<dbReference type="PANTHER" id="PTHR11092">
    <property type="entry name" value="SUGAR NUCLEOTIDE EPIMERASE RELATED"/>
    <property type="match status" value="1"/>
</dbReference>
<reference evidence="5" key="1">
    <citation type="journal article" date="2019" name="Int. J. Syst. Evol. Microbiol.">
        <title>The Global Catalogue of Microorganisms (GCM) 10K type strain sequencing project: providing services to taxonomists for standard genome sequencing and annotation.</title>
        <authorList>
            <consortium name="The Broad Institute Genomics Platform"/>
            <consortium name="The Broad Institute Genome Sequencing Center for Infectious Disease"/>
            <person name="Wu L."/>
            <person name="Ma J."/>
        </authorList>
    </citation>
    <scope>NUCLEOTIDE SEQUENCE [LARGE SCALE GENOMIC DNA]</scope>
    <source>
        <strain evidence="5">CCUG 62952</strain>
    </source>
</reference>
<name>A0ABW3D184_9FLAO</name>
<sequence length="304" mass="34019">MNNIVIAAGTGFLGKVLTSYFKDKVETIIILTRGKTVKRDNVQFLHWDAKTLGDWSNALNDADALINLAGKSVDCRYNEKNKKDILTSRVDSTRILSTAIDQCTSPPKVWLNSSTATIYRHSTDKQMDEYKGEIGDDFSMNVAKSWERAFFEAENSGVRKVALRTSIVLGKDGGAFVPIKKLTQFGLGGKQGDGHQKVSWLHELDFARAIEFIIEKKSIEGVINLVAPRPTDNKTLMKVLRKSLGMPIGIPTPEWLLHIGARIIRTEPELVLKSRNVIPRRLQEAGFEHSYPNLELAIRSLTKN</sequence>
<dbReference type="Pfam" id="PF08338">
    <property type="entry name" value="DUF1731"/>
    <property type="match status" value="1"/>
</dbReference>
<comment type="similarity">
    <text evidence="1">Belongs to the NAD(P)-dependent epimerase/dehydratase family. SDR39U1 subfamily.</text>
</comment>
<accession>A0ABW3D184</accession>
<dbReference type="CDD" id="cd05242">
    <property type="entry name" value="SDR_a8"/>
    <property type="match status" value="1"/>
</dbReference>
<dbReference type="InterPro" id="IPR001509">
    <property type="entry name" value="Epimerase_deHydtase"/>
</dbReference>
<proteinExistence type="inferred from homology"/>
<gene>
    <name evidence="4" type="ORF">ACFQ1M_10970</name>
</gene>
<evidence type="ECO:0000313" key="5">
    <source>
        <dbReference type="Proteomes" id="UP001596978"/>
    </source>
</evidence>
<evidence type="ECO:0000259" key="3">
    <source>
        <dbReference type="Pfam" id="PF08338"/>
    </source>
</evidence>
<dbReference type="Pfam" id="PF01370">
    <property type="entry name" value="Epimerase"/>
    <property type="match status" value="1"/>
</dbReference>
<evidence type="ECO:0000256" key="1">
    <source>
        <dbReference type="ARBA" id="ARBA00009353"/>
    </source>
</evidence>
<dbReference type="Proteomes" id="UP001596978">
    <property type="component" value="Unassembled WGS sequence"/>
</dbReference>
<evidence type="ECO:0000259" key="2">
    <source>
        <dbReference type="Pfam" id="PF01370"/>
    </source>
</evidence>
<dbReference type="PANTHER" id="PTHR11092:SF0">
    <property type="entry name" value="EPIMERASE FAMILY PROTEIN SDR39U1"/>
    <property type="match status" value="1"/>
</dbReference>
<dbReference type="InterPro" id="IPR010099">
    <property type="entry name" value="SDR39U1"/>
</dbReference>
<dbReference type="NCBIfam" id="TIGR01777">
    <property type="entry name" value="yfcH"/>
    <property type="match status" value="1"/>
</dbReference>
<dbReference type="EMBL" id="JBHTJH010000010">
    <property type="protein sequence ID" value="MFD0862726.1"/>
    <property type="molecule type" value="Genomic_DNA"/>
</dbReference>
<evidence type="ECO:0000313" key="4">
    <source>
        <dbReference type="EMBL" id="MFD0862726.1"/>
    </source>
</evidence>
<dbReference type="InterPro" id="IPR036291">
    <property type="entry name" value="NAD(P)-bd_dom_sf"/>
</dbReference>